<dbReference type="SMART" id="SM00642">
    <property type="entry name" value="Aamy"/>
    <property type="match status" value="1"/>
</dbReference>
<dbReference type="SUPFAM" id="SSF51445">
    <property type="entry name" value="(Trans)glycosidases"/>
    <property type="match status" value="1"/>
</dbReference>
<keyword evidence="3 5" id="KW-0326">Glycosidase</keyword>
<comment type="similarity">
    <text evidence="1 4">Belongs to the glycosyl hydrolase 13 family.</text>
</comment>
<evidence type="ECO:0000313" key="8">
    <source>
        <dbReference type="EMBL" id="EIL87254.1"/>
    </source>
</evidence>
<name>I4VJ63_9GAMM</name>
<dbReference type="InterPro" id="IPR006047">
    <property type="entry name" value="GH13_cat_dom"/>
</dbReference>
<evidence type="ECO:0000259" key="7">
    <source>
        <dbReference type="SMART" id="SM00642"/>
    </source>
</evidence>
<dbReference type="InterPro" id="IPR006046">
    <property type="entry name" value="Alpha_amylase"/>
</dbReference>
<comment type="caution">
    <text evidence="8">The sequence shown here is derived from an EMBL/GenBank/DDBJ whole genome shotgun (WGS) entry which is preliminary data.</text>
</comment>
<feature type="domain" description="Glycosyl hydrolase family 13 catalytic" evidence="7">
    <location>
        <begin position="50"/>
        <end position="441"/>
    </location>
</feature>
<keyword evidence="6" id="KW-0732">Signal</keyword>
<keyword evidence="9" id="KW-1185">Reference proteome</keyword>
<sequence>MFWRQSILGCTTTLFAALALGLAGTAGAAPPTTTSHAPAAHTAPSDVWYEIFVRSWVDTDGDGIGDLNGVTAKLDYLQSLGVSGIWLMPINPSPSNHGYDVTDYYGINPQYGSMQDFEKLLAEAHKRGIKVIMDLVMNHSSDQHPWFRAALDPASKYRSWYQWSRPGTDLDAISATDTPAWHARGRQHYLGVFTGAMPDLDFDNPAVRQEMIRIGRYWLQKGVDGFRVDAVQHVYLDFKADTDNPQVLGKNIAWLTQFRAGMNGVNPHAYIVGEVTQPSAEKLAPYFKPLSAVFDFPLAEKLIDSARQERNDGLDKLLGHIDSTYRATTGRSGVDAPFLSNHDQNRVMSQLDGNAEHMRMAAAMLLTLPGDPFLYYGEEIGMRGQKPDPDIRTPMRWHRATHAPGETTWRAGHDDPAISVEAQQGDPDSLLSFYTRMIHWRSQASALRDGRLTPYTVDNKQVVAYRLDAASSHVLVAHNLSGTPQTITPDKTRRVLLQSKPDVVLRDGVLHLPAYSTAVLQ</sequence>
<dbReference type="PANTHER" id="PTHR10357">
    <property type="entry name" value="ALPHA-AMYLASE FAMILY MEMBER"/>
    <property type="match status" value="1"/>
</dbReference>
<dbReference type="Gene3D" id="3.20.20.80">
    <property type="entry name" value="Glycosidases"/>
    <property type="match status" value="1"/>
</dbReference>
<comment type="catalytic activity">
    <reaction evidence="5">
        <text>Endohydrolysis of (1-&gt;4)-alpha-D-glucosidic linkages in polysaccharides containing three or more (1-&gt;4)-alpha-linked D-glucose units.</text>
        <dbReference type="EC" id="3.2.1.1"/>
    </reaction>
</comment>
<keyword evidence="5" id="KW-0119">Carbohydrate metabolism</keyword>
<feature type="signal peptide" evidence="6">
    <location>
        <begin position="1"/>
        <end position="28"/>
    </location>
</feature>
<dbReference type="Pfam" id="PF00128">
    <property type="entry name" value="Alpha-amylase"/>
    <property type="match status" value="1"/>
</dbReference>
<dbReference type="EMBL" id="AJXU01000081">
    <property type="protein sequence ID" value="EIL87254.1"/>
    <property type="molecule type" value="Genomic_DNA"/>
</dbReference>
<dbReference type="RefSeq" id="WP_007082918.1">
    <property type="nucleotide sequence ID" value="NZ_AJXU01000081.1"/>
</dbReference>
<evidence type="ECO:0000256" key="3">
    <source>
        <dbReference type="ARBA" id="ARBA00023295"/>
    </source>
</evidence>
<dbReference type="CDD" id="cd11316">
    <property type="entry name" value="AmyAc_bac2_AmyA"/>
    <property type="match status" value="1"/>
</dbReference>
<evidence type="ECO:0000256" key="2">
    <source>
        <dbReference type="ARBA" id="ARBA00022801"/>
    </source>
</evidence>
<dbReference type="PRINTS" id="PR00110">
    <property type="entry name" value="ALPHAAMYLASE"/>
</dbReference>
<evidence type="ECO:0000256" key="5">
    <source>
        <dbReference type="RuleBase" id="RU361134"/>
    </source>
</evidence>
<dbReference type="EC" id="3.2.1.1" evidence="5"/>
<dbReference type="eggNOG" id="COG0366">
    <property type="taxonomic scope" value="Bacteria"/>
</dbReference>
<dbReference type="PATRIC" id="fig|1163408.3.peg.3340"/>
<dbReference type="STRING" id="1163408.UU9_16481"/>
<dbReference type="GO" id="GO:0043169">
    <property type="term" value="F:cation binding"/>
    <property type="evidence" value="ECO:0007669"/>
    <property type="project" value="InterPro"/>
</dbReference>
<dbReference type="AlphaFoldDB" id="I4VJ63"/>
<dbReference type="Gene3D" id="3.90.400.10">
    <property type="entry name" value="Oligo-1,6-glucosidase, Domain 2"/>
    <property type="match status" value="1"/>
</dbReference>
<evidence type="ECO:0000256" key="6">
    <source>
        <dbReference type="SAM" id="SignalP"/>
    </source>
</evidence>
<keyword evidence="2 5" id="KW-0378">Hydrolase</keyword>
<dbReference type="InterPro" id="IPR017853">
    <property type="entry name" value="GH"/>
</dbReference>
<dbReference type="InterPro" id="IPR045857">
    <property type="entry name" value="O16G_dom_2"/>
</dbReference>
<protein>
    <recommendedName>
        <fullName evidence="5">Alpha-amylase</fullName>
        <ecNumber evidence="5">3.2.1.1</ecNumber>
    </recommendedName>
</protein>
<dbReference type="Pfam" id="PF23915">
    <property type="entry name" value="SusG_C"/>
    <property type="match status" value="1"/>
</dbReference>
<feature type="chain" id="PRO_5003696873" description="Alpha-amylase" evidence="6">
    <location>
        <begin position="29"/>
        <end position="521"/>
    </location>
</feature>
<organism evidence="8 9">
    <name type="scientific">Rhodanobacter fulvus Jip2</name>
    <dbReference type="NCBI Taxonomy" id="1163408"/>
    <lineage>
        <taxon>Bacteria</taxon>
        <taxon>Pseudomonadati</taxon>
        <taxon>Pseudomonadota</taxon>
        <taxon>Gammaproteobacteria</taxon>
        <taxon>Lysobacterales</taxon>
        <taxon>Rhodanobacteraceae</taxon>
        <taxon>Rhodanobacter</taxon>
    </lineage>
</organism>
<accession>I4VJ63</accession>
<gene>
    <name evidence="8" type="ORF">UU9_16481</name>
</gene>
<proteinExistence type="inferred from homology"/>
<dbReference type="OrthoDB" id="9805159at2"/>
<dbReference type="GO" id="GO:0009313">
    <property type="term" value="P:oligosaccharide catabolic process"/>
    <property type="evidence" value="ECO:0007669"/>
    <property type="project" value="TreeGrafter"/>
</dbReference>
<dbReference type="GO" id="GO:0004556">
    <property type="term" value="F:alpha-amylase activity"/>
    <property type="evidence" value="ECO:0007669"/>
    <property type="project" value="UniProtKB-UniRule"/>
</dbReference>
<evidence type="ECO:0000256" key="1">
    <source>
        <dbReference type="ARBA" id="ARBA00008061"/>
    </source>
</evidence>
<evidence type="ECO:0000256" key="4">
    <source>
        <dbReference type="RuleBase" id="RU003615"/>
    </source>
</evidence>
<evidence type="ECO:0000313" key="9">
    <source>
        <dbReference type="Proteomes" id="UP000004210"/>
    </source>
</evidence>
<dbReference type="InterPro" id="IPR056300">
    <property type="entry name" value="SusG-like_C"/>
</dbReference>
<dbReference type="PANTHER" id="PTHR10357:SF179">
    <property type="entry name" value="NEUTRAL AND BASIC AMINO ACID TRANSPORT PROTEIN RBAT"/>
    <property type="match status" value="1"/>
</dbReference>
<dbReference type="Proteomes" id="UP000004210">
    <property type="component" value="Unassembled WGS sequence"/>
</dbReference>
<reference evidence="8 9" key="1">
    <citation type="journal article" date="2012" name="J. Bacteriol.">
        <title>Genome sequences for six rhodanobacter strains, isolated from soils and the terrestrial subsurface, with variable denitrification capabilities.</title>
        <authorList>
            <person name="Kostka J.E."/>
            <person name="Green S.J."/>
            <person name="Rishishwar L."/>
            <person name="Prakash O."/>
            <person name="Katz L.S."/>
            <person name="Marino-Ramirez L."/>
            <person name="Jordan I.K."/>
            <person name="Munk C."/>
            <person name="Ivanova N."/>
            <person name="Mikhailova N."/>
            <person name="Watson D.B."/>
            <person name="Brown S.D."/>
            <person name="Palumbo A.V."/>
            <person name="Brooks S.C."/>
        </authorList>
    </citation>
    <scope>NUCLEOTIDE SEQUENCE [LARGE SCALE GENOMIC DNA]</scope>
    <source>
        <strain evidence="9">Jip2T</strain>
    </source>
</reference>
<dbReference type="SUPFAM" id="SSF51011">
    <property type="entry name" value="Glycosyl hydrolase domain"/>
    <property type="match status" value="1"/>
</dbReference>